<dbReference type="PANTHER" id="PTHR47074:SF11">
    <property type="entry name" value="REVERSE TRANSCRIPTASE-LIKE PROTEIN"/>
    <property type="match status" value="1"/>
</dbReference>
<dbReference type="Pfam" id="PF13966">
    <property type="entry name" value="zf-RVT"/>
    <property type="match status" value="1"/>
</dbReference>
<dbReference type="InterPro" id="IPR012337">
    <property type="entry name" value="RNaseH-like_sf"/>
</dbReference>
<evidence type="ECO:0000259" key="2">
    <source>
        <dbReference type="Pfam" id="PF13966"/>
    </source>
</evidence>
<gene>
    <name evidence="3" type="ORF">SO802_008655</name>
</gene>
<dbReference type="GO" id="GO:0003676">
    <property type="term" value="F:nucleic acid binding"/>
    <property type="evidence" value="ECO:0007669"/>
    <property type="project" value="InterPro"/>
</dbReference>
<evidence type="ECO:0000313" key="3">
    <source>
        <dbReference type="EMBL" id="KAL0007153.1"/>
    </source>
</evidence>
<proteinExistence type="predicted"/>
<dbReference type="Gene3D" id="3.30.420.10">
    <property type="entry name" value="Ribonuclease H-like superfamily/Ribonuclease H"/>
    <property type="match status" value="1"/>
</dbReference>
<comment type="caution">
    <text evidence="3">The sequence shown here is derived from an EMBL/GenBank/DDBJ whole genome shotgun (WGS) entry which is preliminary data.</text>
</comment>
<organism evidence="3 4">
    <name type="scientific">Lithocarpus litseifolius</name>
    <dbReference type="NCBI Taxonomy" id="425828"/>
    <lineage>
        <taxon>Eukaryota</taxon>
        <taxon>Viridiplantae</taxon>
        <taxon>Streptophyta</taxon>
        <taxon>Embryophyta</taxon>
        <taxon>Tracheophyta</taxon>
        <taxon>Spermatophyta</taxon>
        <taxon>Magnoliopsida</taxon>
        <taxon>eudicotyledons</taxon>
        <taxon>Gunneridae</taxon>
        <taxon>Pentapetalae</taxon>
        <taxon>rosids</taxon>
        <taxon>fabids</taxon>
        <taxon>Fagales</taxon>
        <taxon>Fagaceae</taxon>
        <taxon>Lithocarpus</taxon>
    </lineage>
</organism>
<dbReference type="InterPro" id="IPR044730">
    <property type="entry name" value="RNase_H-like_dom_plant"/>
</dbReference>
<dbReference type="InterPro" id="IPR002156">
    <property type="entry name" value="RNaseH_domain"/>
</dbReference>
<dbReference type="InterPro" id="IPR026960">
    <property type="entry name" value="RVT-Znf"/>
</dbReference>
<dbReference type="GO" id="GO:0004523">
    <property type="term" value="F:RNA-DNA hybrid ribonuclease activity"/>
    <property type="evidence" value="ECO:0007669"/>
    <property type="project" value="InterPro"/>
</dbReference>
<feature type="domain" description="RNase H type-1" evidence="1">
    <location>
        <begin position="107"/>
        <end position="226"/>
    </location>
</feature>
<dbReference type="EMBL" id="JAZDWU010000003">
    <property type="protein sequence ID" value="KAL0007153.1"/>
    <property type="molecule type" value="Genomic_DNA"/>
</dbReference>
<dbReference type="Proteomes" id="UP001459277">
    <property type="component" value="Unassembled WGS sequence"/>
</dbReference>
<evidence type="ECO:0000313" key="4">
    <source>
        <dbReference type="Proteomes" id="UP001459277"/>
    </source>
</evidence>
<dbReference type="InterPro" id="IPR036397">
    <property type="entry name" value="RNaseH_sf"/>
</dbReference>
<evidence type="ECO:0000259" key="1">
    <source>
        <dbReference type="Pfam" id="PF13456"/>
    </source>
</evidence>
<evidence type="ECO:0008006" key="5">
    <source>
        <dbReference type="Google" id="ProtNLM"/>
    </source>
</evidence>
<dbReference type="CDD" id="cd06222">
    <property type="entry name" value="RNase_H_like"/>
    <property type="match status" value="1"/>
</dbReference>
<feature type="domain" description="Reverse transcriptase zinc-binding" evidence="2">
    <location>
        <begin position="2"/>
        <end position="45"/>
    </location>
</feature>
<dbReference type="SUPFAM" id="SSF53098">
    <property type="entry name" value="Ribonuclease H-like"/>
    <property type="match status" value="1"/>
</dbReference>
<dbReference type="InterPro" id="IPR052929">
    <property type="entry name" value="RNase_H-like_EbsB-rel"/>
</dbReference>
<reference evidence="3 4" key="1">
    <citation type="submission" date="2024-01" db="EMBL/GenBank/DDBJ databases">
        <title>A telomere-to-telomere, gap-free genome of sweet tea (Lithocarpus litseifolius).</title>
        <authorList>
            <person name="Zhou J."/>
        </authorList>
    </citation>
    <scope>NUCLEOTIDE SEQUENCE [LARGE SCALE GENOMIC DNA]</scope>
    <source>
        <strain evidence="3">Zhou-2022a</strain>
        <tissue evidence="3">Leaf</tissue>
    </source>
</reference>
<sequence>MNGLPTAENLKKRGINTSELCPCCEKEPKSITHSLLRCEVAKKVWECWRECLVDIPSSQRDFSDLALEILVQGTAMDLETFFVTAGNDQPYESSRWHAPPAGVFKINVDGATSENGRNSSVGVIIRDSNGMTVVSCSNYLSGQFTALETEALAVECGILLAREMELAQVIIETDALSVVQSITTGETEGGIGHSYLGIIGLLNTLRSWKLKHLKRDYNRIAHELAQIAKRNEASQCWRGVSPPMVQHLIQEDRI</sequence>
<accession>A0AAW2DBU9</accession>
<dbReference type="PANTHER" id="PTHR47074">
    <property type="entry name" value="BNAC02G40300D PROTEIN"/>
    <property type="match status" value="1"/>
</dbReference>
<keyword evidence="4" id="KW-1185">Reference proteome</keyword>
<name>A0AAW2DBU9_9ROSI</name>
<protein>
    <recommendedName>
        <fullName evidence="5">RNase H type-1 domain-containing protein</fullName>
    </recommendedName>
</protein>
<dbReference type="Pfam" id="PF13456">
    <property type="entry name" value="RVT_3"/>
    <property type="match status" value="1"/>
</dbReference>
<dbReference type="AlphaFoldDB" id="A0AAW2DBU9"/>